<dbReference type="PANTHER" id="PTHR33495">
    <property type="entry name" value="ANTI-SIGMA FACTOR ANTAGONIST TM_1081-RELATED-RELATED"/>
    <property type="match status" value="1"/>
</dbReference>
<dbReference type="PROSITE" id="PS50801">
    <property type="entry name" value="STAS"/>
    <property type="match status" value="1"/>
</dbReference>
<gene>
    <name evidence="4" type="ORF">A2042_05005</name>
</gene>
<dbReference type="SUPFAM" id="SSF52091">
    <property type="entry name" value="SpoIIaa-like"/>
    <property type="match status" value="1"/>
</dbReference>
<organism evidence="4 5">
    <name type="scientific">Candidatus Schekmanbacteria bacterium GWA2_38_11</name>
    <dbReference type="NCBI Taxonomy" id="1817876"/>
    <lineage>
        <taxon>Bacteria</taxon>
        <taxon>Candidatus Schekmaniibacteriota</taxon>
    </lineage>
</organism>
<evidence type="ECO:0000256" key="1">
    <source>
        <dbReference type="ARBA" id="ARBA00009013"/>
    </source>
</evidence>
<comment type="caution">
    <text evidence="4">The sequence shown here is derived from an EMBL/GenBank/DDBJ whole genome shotgun (WGS) entry which is preliminary data.</text>
</comment>
<dbReference type="InterPro" id="IPR002645">
    <property type="entry name" value="STAS_dom"/>
</dbReference>
<dbReference type="Gene3D" id="3.30.750.24">
    <property type="entry name" value="STAS domain"/>
    <property type="match status" value="1"/>
</dbReference>
<dbReference type="GO" id="GO:0043856">
    <property type="term" value="F:anti-sigma factor antagonist activity"/>
    <property type="evidence" value="ECO:0007669"/>
    <property type="project" value="InterPro"/>
</dbReference>
<dbReference type="Pfam" id="PF01740">
    <property type="entry name" value="STAS"/>
    <property type="match status" value="1"/>
</dbReference>
<sequence>MEELNKIKKSKQGIFSIVSVSDAIVEDVASEFQKAVSESLERGEVKIILDLTSVPFISSKGLEILLEMHKESQKKGGGIKIASPSEICVDIFYATHLANSLEIYSDIESARRSFL</sequence>
<evidence type="ECO:0000256" key="2">
    <source>
        <dbReference type="RuleBase" id="RU003749"/>
    </source>
</evidence>
<dbReference type="CDD" id="cd07043">
    <property type="entry name" value="STAS_anti-anti-sigma_factors"/>
    <property type="match status" value="1"/>
</dbReference>
<comment type="similarity">
    <text evidence="1 2">Belongs to the anti-sigma-factor antagonist family.</text>
</comment>
<feature type="domain" description="STAS" evidence="3">
    <location>
        <begin position="17"/>
        <end position="114"/>
    </location>
</feature>
<dbReference type="InterPro" id="IPR003658">
    <property type="entry name" value="Anti-sigma_ant"/>
</dbReference>
<evidence type="ECO:0000259" key="3">
    <source>
        <dbReference type="PROSITE" id="PS50801"/>
    </source>
</evidence>
<evidence type="ECO:0000313" key="4">
    <source>
        <dbReference type="EMBL" id="OGL43255.1"/>
    </source>
</evidence>
<evidence type="ECO:0000313" key="5">
    <source>
        <dbReference type="Proteomes" id="UP000178526"/>
    </source>
</evidence>
<reference evidence="4 5" key="1">
    <citation type="journal article" date="2016" name="Nat. Commun.">
        <title>Thousands of microbial genomes shed light on interconnected biogeochemical processes in an aquifer system.</title>
        <authorList>
            <person name="Anantharaman K."/>
            <person name="Brown C.T."/>
            <person name="Hug L.A."/>
            <person name="Sharon I."/>
            <person name="Castelle C.J."/>
            <person name="Probst A.J."/>
            <person name="Thomas B.C."/>
            <person name="Singh A."/>
            <person name="Wilkins M.J."/>
            <person name="Karaoz U."/>
            <person name="Brodie E.L."/>
            <person name="Williams K.H."/>
            <person name="Hubbard S.S."/>
            <person name="Banfield J.F."/>
        </authorList>
    </citation>
    <scope>NUCLEOTIDE SEQUENCE [LARGE SCALE GENOMIC DNA]</scope>
</reference>
<dbReference type="AlphaFoldDB" id="A0A1F7RNW1"/>
<dbReference type="NCBIfam" id="TIGR00377">
    <property type="entry name" value="ant_ant_sig"/>
    <property type="match status" value="1"/>
</dbReference>
<name>A0A1F7RNW1_9BACT</name>
<dbReference type="EMBL" id="MGDB01000008">
    <property type="protein sequence ID" value="OGL43255.1"/>
    <property type="molecule type" value="Genomic_DNA"/>
</dbReference>
<accession>A0A1F7RNW1</accession>
<protein>
    <recommendedName>
        <fullName evidence="2">Anti-sigma factor antagonist</fullName>
    </recommendedName>
</protein>
<proteinExistence type="inferred from homology"/>
<dbReference type="InterPro" id="IPR036513">
    <property type="entry name" value="STAS_dom_sf"/>
</dbReference>
<dbReference type="Proteomes" id="UP000178526">
    <property type="component" value="Unassembled WGS sequence"/>
</dbReference>